<organism evidence="2 3">
    <name type="scientific">Bacillus cereus</name>
    <dbReference type="NCBI Taxonomy" id="1396"/>
    <lineage>
        <taxon>Bacteria</taxon>
        <taxon>Bacillati</taxon>
        <taxon>Bacillota</taxon>
        <taxon>Bacilli</taxon>
        <taxon>Bacillales</taxon>
        <taxon>Bacillaceae</taxon>
        <taxon>Bacillus</taxon>
        <taxon>Bacillus cereus group</taxon>
    </lineage>
</organism>
<evidence type="ECO:0000313" key="2">
    <source>
        <dbReference type="EMBL" id="MBK1611731.1"/>
    </source>
</evidence>
<sequence length="120" mass="13802">MRNTGHLLRLKRLEKKYTLDTTAKLVGVSINYISRLEKGEDSNPSDEVIVNLAKALELDEDDLFNSFGKIPLSTRQTLESHPVLSKSISEITSNKELSDEKKAEFLKKTIYWYKKILEDE</sequence>
<dbReference type="RefSeq" id="WP_200152570.1">
    <property type="nucleotide sequence ID" value="NZ_JAEFBZ010000007.1"/>
</dbReference>
<gene>
    <name evidence="2" type="ORF">JCR31_28220</name>
</gene>
<name>A0ABD4LMZ5_BACCE</name>
<proteinExistence type="predicted"/>
<dbReference type="Proteomes" id="UP000613452">
    <property type="component" value="Unassembled WGS sequence"/>
</dbReference>
<protein>
    <submittedName>
        <fullName evidence="2">Helix-turn-helix domain-containing protein</fullName>
    </submittedName>
</protein>
<dbReference type="CDD" id="cd00093">
    <property type="entry name" value="HTH_XRE"/>
    <property type="match status" value="1"/>
</dbReference>
<dbReference type="SUPFAM" id="SSF47413">
    <property type="entry name" value="lambda repressor-like DNA-binding domains"/>
    <property type="match status" value="1"/>
</dbReference>
<dbReference type="AlphaFoldDB" id="A0ABD4LMZ5"/>
<dbReference type="Pfam" id="PF01381">
    <property type="entry name" value="HTH_3"/>
    <property type="match status" value="1"/>
</dbReference>
<reference evidence="2 3" key="1">
    <citation type="submission" date="2020-12" db="EMBL/GenBank/DDBJ databases">
        <title>Genome assembly for a thermostable protease producing Bacillus cereus MAKP1 strain isolated from chicken gut.</title>
        <authorList>
            <person name="Malaviya A."/>
        </authorList>
    </citation>
    <scope>NUCLEOTIDE SEQUENCE [LARGE SCALE GENOMIC DNA]</scope>
    <source>
        <strain evidence="2 3">MAKP1</strain>
    </source>
</reference>
<dbReference type="SMART" id="SM00530">
    <property type="entry name" value="HTH_XRE"/>
    <property type="match status" value="1"/>
</dbReference>
<feature type="domain" description="HTH cro/C1-type" evidence="1">
    <location>
        <begin position="8"/>
        <end position="63"/>
    </location>
</feature>
<dbReference type="PROSITE" id="PS50943">
    <property type="entry name" value="HTH_CROC1"/>
    <property type="match status" value="1"/>
</dbReference>
<comment type="caution">
    <text evidence="2">The sequence shown here is derived from an EMBL/GenBank/DDBJ whole genome shotgun (WGS) entry which is preliminary data.</text>
</comment>
<dbReference type="InterPro" id="IPR001387">
    <property type="entry name" value="Cro/C1-type_HTH"/>
</dbReference>
<dbReference type="EMBL" id="JAEFBZ010000007">
    <property type="protein sequence ID" value="MBK1611731.1"/>
    <property type="molecule type" value="Genomic_DNA"/>
</dbReference>
<evidence type="ECO:0000259" key="1">
    <source>
        <dbReference type="PROSITE" id="PS50943"/>
    </source>
</evidence>
<accession>A0ABD4LMZ5</accession>
<dbReference type="Gene3D" id="1.10.260.40">
    <property type="entry name" value="lambda repressor-like DNA-binding domains"/>
    <property type="match status" value="1"/>
</dbReference>
<evidence type="ECO:0000313" key="3">
    <source>
        <dbReference type="Proteomes" id="UP000613452"/>
    </source>
</evidence>
<dbReference type="InterPro" id="IPR010982">
    <property type="entry name" value="Lambda_DNA-bd_dom_sf"/>
</dbReference>